<evidence type="ECO:0000256" key="1">
    <source>
        <dbReference type="ARBA" id="ARBA00023015"/>
    </source>
</evidence>
<keyword evidence="6" id="KW-1185">Reference proteome</keyword>
<evidence type="ECO:0000256" key="2">
    <source>
        <dbReference type="ARBA" id="ARBA00023125"/>
    </source>
</evidence>
<dbReference type="InterPro" id="IPR050204">
    <property type="entry name" value="AraC_XylS_family_regulators"/>
</dbReference>
<dbReference type="PANTHER" id="PTHR46796">
    <property type="entry name" value="HTH-TYPE TRANSCRIPTIONAL ACTIVATOR RHAS-RELATED"/>
    <property type="match status" value="1"/>
</dbReference>
<gene>
    <name evidence="5" type="ORF">H8716_17115</name>
</gene>
<comment type="caution">
    <text evidence="5">The sequence shown here is derived from an EMBL/GenBank/DDBJ whole genome shotgun (WGS) entry which is preliminary data.</text>
</comment>
<name>A0ABR7NE90_9FIRM</name>
<accession>A0ABR7NE90</accession>
<evidence type="ECO:0000313" key="6">
    <source>
        <dbReference type="Proteomes" id="UP000657421"/>
    </source>
</evidence>
<evidence type="ECO:0000313" key="5">
    <source>
        <dbReference type="EMBL" id="MBC8574744.1"/>
    </source>
</evidence>
<dbReference type="Proteomes" id="UP000657421">
    <property type="component" value="Unassembled WGS sequence"/>
</dbReference>
<dbReference type="CDD" id="cd07001">
    <property type="entry name" value="cupin_YbfI-like_N"/>
    <property type="match status" value="1"/>
</dbReference>
<keyword evidence="2" id="KW-0238">DNA-binding</keyword>
<feature type="domain" description="HTH araC/xylS-type" evidence="4">
    <location>
        <begin position="170"/>
        <end position="267"/>
    </location>
</feature>
<dbReference type="EMBL" id="JACRSZ010000039">
    <property type="protein sequence ID" value="MBC8574744.1"/>
    <property type="molecule type" value="Genomic_DNA"/>
</dbReference>
<dbReference type="Pfam" id="PF12833">
    <property type="entry name" value="HTH_18"/>
    <property type="match status" value="1"/>
</dbReference>
<protein>
    <submittedName>
        <fullName evidence="5">AraC family transcriptional regulator</fullName>
    </submittedName>
</protein>
<dbReference type="PANTHER" id="PTHR46796:SF2">
    <property type="entry name" value="TRANSCRIPTIONAL REGULATORY PROTEIN"/>
    <property type="match status" value="1"/>
</dbReference>
<dbReference type="InterPro" id="IPR018060">
    <property type="entry name" value="HTH_AraC"/>
</dbReference>
<evidence type="ECO:0000256" key="3">
    <source>
        <dbReference type="ARBA" id="ARBA00023163"/>
    </source>
</evidence>
<dbReference type="SMART" id="SM00342">
    <property type="entry name" value="HTH_ARAC"/>
    <property type="match status" value="1"/>
</dbReference>
<dbReference type="InterPro" id="IPR014710">
    <property type="entry name" value="RmlC-like_jellyroll"/>
</dbReference>
<keyword evidence="3" id="KW-0804">Transcription</keyword>
<dbReference type="RefSeq" id="WP_128867690.1">
    <property type="nucleotide sequence ID" value="NZ_JACRSZ010000039.1"/>
</dbReference>
<keyword evidence="1" id="KW-0805">Transcription regulation</keyword>
<proteinExistence type="predicted"/>
<evidence type="ECO:0000259" key="4">
    <source>
        <dbReference type="PROSITE" id="PS01124"/>
    </source>
</evidence>
<dbReference type="InterPro" id="IPR003313">
    <property type="entry name" value="AraC-bd"/>
</dbReference>
<sequence length="281" mass="31994">MRKEIKTVVYDDELRLEAYRFEGVVQPFPNHFHEYYVIGFVEGGERCLSCRNQEYTIGKGNVILFNPGDSHACIQTDDGTLDYRGFNITKEVMLDLAEEVTGKRELPGFSQNVICDEEITCYLRPLHELVMNGSLEFGKEESLLFMLSLLIQRYGQPFEECIPECREEIEQACAFMEEHFTERIYLDQICCHAGLSKSTLLRAFTKSKGVTPYCYLENIRIGAAKKLLEQGVAPIEAALQTGFSDQSHFTNYFNRFIGLAPGVYREIFLKGDGTGGEQHGE</sequence>
<dbReference type="SUPFAM" id="SSF46689">
    <property type="entry name" value="Homeodomain-like"/>
    <property type="match status" value="2"/>
</dbReference>
<dbReference type="Pfam" id="PF02311">
    <property type="entry name" value="AraC_binding"/>
    <property type="match status" value="1"/>
</dbReference>
<dbReference type="InterPro" id="IPR009057">
    <property type="entry name" value="Homeodomain-like_sf"/>
</dbReference>
<dbReference type="Gene3D" id="1.10.10.60">
    <property type="entry name" value="Homeodomain-like"/>
    <property type="match status" value="2"/>
</dbReference>
<dbReference type="PROSITE" id="PS01124">
    <property type="entry name" value="HTH_ARAC_FAMILY_2"/>
    <property type="match status" value="1"/>
</dbReference>
<organism evidence="5 6">
    <name type="scientific">Jingyaoa shaoxingensis</name>
    <dbReference type="NCBI Taxonomy" id="2763671"/>
    <lineage>
        <taxon>Bacteria</taxon>
        <taxon>Bacillati</taxon>
        <taxon>Bacillota</taxon>
        <taxon>Clostridia</taxon>
        <taxon>Lachnospirales</taxon>
        <taxon>Lachnospiraceae</taxon>
        <taxon>Jingyaoa</taxon>
    </lineage>
</organism>
<dbReference type="Gene3D" id="2.60.120.10">
    <property type="entry name" value="Jelly Rolls"/>
    <property type="match status" value="1"/>
</dbReference>
<dbReference type="SUPFAM" id="SSF51215">
    <property type="entry name" value="Regulatory protein AraC"/>
    <property type="match status" value="1"/>
</dbReference>
<reference evidence="5 6" key="1">
    <citation type="submission" date="2020-08" db="EMBL/GenBank/DDBJ databases">
        <title>Genome public.</title>
        <authorList>
            <person name="Liu C."/>
            <person name="Sun Q."/>
        </authorList>
    </citation>
    <scope>NUCLEOTIDE SEQUENCE [LARGE SCALE GENOMIC DNA]</scope>
    <source>
        <strain evidence="5 6">NSJ-46</strain>
    </source>
</reference>
<dbReference type="InterPro" id="IPR037923">
    <property type="entry name" value="HTH-like"/>
</dbReference>